<dbReference type="GO" id="GO:0043107">
    <property type="term" value="P:type IV pilus-dependent motility"/>
    <property type="evidence" value="ECO:0007669"/>
    <property type="project" value="InterPro"/>
</dbReference>
<feature type="transmembrane region" description="Helical" evidence="2">
    <location>
        <begin position="6"/>
        <end position="22"/>
    </location>
</feature>
<dbReference type="Gene3D" id="3.30.70.60">
    <property type="match status" value="1"/>
</dbReference>
<reference evidence="4" key="1">
    <citation type="submission" date="2017-09" db="EMBL/GenBank/DDBJ databases">
        <title>Depth-based differentiation of microbial function through sediment-hosted aquifers and enrichment of novel symbionts in the deep terrestrial subsurface.</title>
        <authorList>
            <person name="Probst A.J."/>
            <person name="Ladd B."/>
            <person name="Jarett J.K."/>
            <person name="Geller-Mcgrath D.E."/>
            <person name="Sieber C.M.K."/>
            <person name="Emerson J.B."/>
            <person name="Anantharaman K."/>
            <person name="Thomas B.C."/>
            <person name="Malmstrom R."/>
            <person name="Stieglmeier M."/>
            <person name="Klingl A."/>
            <person name="Woyke T."/>
            <person name="Ryan C.M."/>
            <person name="Banfield J.F."/>
        </authorList>
    </citation>
    <scope>NUCLEOTIDE SEQUENCE [LARGE SCALE GENOMIC DNA]</scope>
</reference>
<dbReference type="Proteomes" id="UP000228777">
    <property type="component" value="Unassembled WGS sequence"/>
</dbReference>
<proteinExistence type="predicted"/>
<evidence type="ECO:0000313" key="3">
    <source>
        <dbReference type="EMBL" id="PIU47266.1"/>
    </source>
</evidence>
<dbReference type="PANTHER" id="PTHR39555:SF1">
    <property type="entry name" value="TYPE IV PILUS INNER MEMBRANE COMPONENT PILO"/>
    <property type="match status" value="1"/>
</dbReference>
<evidence type="ECO:0008006" key="5">
    <source>
        <dbReference type="Google" id="ProtNLM"/>
    </source>
</evidence>
<dbReference type="PANTHER" id="PTHR39555">
    <property type="entry name" value="FIMBRIAL ASSEMBLY PROTEIN PILO-LIKE PROTEIN-RELATED"/>
    <property type="match status" value="1"/>
</dbReference>
<keyword evidence="2" id="KW-1133">Transmembrane helix</keyword>
<comment type="caution">
    <text evidence="3">The sequence shown here is derived from an EMBL/GenBank/DDBJ whole genome shotgun (WGS) entry which is preliminary data.</text>
</comment>
<name>A0A2M6Z4E9_9BACT</name>
<evidence type="ECO:0000313" key="4">
    <source>
        <dbReference type="Proteomes" id="UP000228777"/>
    </source>
</evidence>
<protein>
    <recommendedName>
        <fullName evidence="5">Pilus assembly protein PilO</fullName>
    </recommendedName>
</protein>
<dbReference type="AlphaFoldDB" id="A0A2M6Z4E9"/>
<evidence type="ECO:0000256" key="1">
    <source>
        <dbReference type="SAM" id="Coils"/>
    </source>
</evidence>
<accession>A0A2M6Z4E9</accession>
<sequence length="170" mass="19583">MKRISISILFFLFIVIFCYLILPQYKSLITAKTELKNENENLAQLKNYFKEIEEVSEKLKSHPEELTKINEALPKGFILSSFLAYLEKSSSENGMIIKEISLIPIKKGKEVKKISETSLNLTVVGDYSSFKNFLNSLEQSSRLIEIENIELKTDPKTLPSYSLLLKIYSY</sequence>
<dbReference type="Pfam" id="PF04350">
    <property type="entry name" value="PilO"/>
    <property type="match status" value="1"/>
</dbReference>
<organism evidence="3 4">
    <name type="scientific">bacterium (Candidatus Gribaldobacteria) CG07_land_8_20_14_0_80_33_18</name>
    <dbReference type="NCBI Taxonomy" id="2014272"/>
    <lineage>
        <taxon>Bacteria</taxon>
        <taxon>Candidatus Gribaldobacteria</taxon>
    </lineage>
</organism>
<dbReference type="InterPro" id="IPR007445">
    <property type="entry name" value="PilO"/>
</dbReference>
<feature type="coiled-coil region" evidence="1">
    <location>
        <begin position="25"/>
        <end position="55"/>
    </location>
</feature>
<dbReference type="EMBL" id="PEWP01000006">
    <property type="protein sequence ID" value="PIU47266.1"/>
    <property type="molecule type" value="Genomic_DNA"/>
</dbReference>
<evidence type="ECO:0000256" key="2">
    <source>
        <dbReference type="SAM" id="Phobius"/>
    </source>
</evidence>
<dbReference type="GO" id="GO:0043683">
    <property type="term" value="P:type IV pilus assembly"/>
    <property type="evidence" value="ECO:0007669"/>
    <property type="project" value="InterPro"/>
</dbReference>
<keyword evidence="2" id="KW-0472">Membrane</keyword>
<dbReference type="InterPro" id="IPR014717">
    <property type="entry name" value="Transl_elong_EF1B/ribsomal_bS6"/>
</dbReference>
<gene>
    <name evidence="3" type="ORF">COS93_00135</name>
</gene>
<keyword evidence="2" id="KW-0812">Transmembrane</keyword>
<keyword evidence="1" id="KW-0175">Coiled coil</keyword>